<evidence type="ECO:0000313" key="3">
    <source>
        <dbReference type="Proteomes" id="UP000011777"/>
    </source>
</evidence>
<keyword evidence="3" id="KW-1185">Reference proteome</keyword>
<sequence length="207" mass="23346">MTEPEQSPKSIQIVHRHSDDVHSEDIIYSATLAHSLNEEHSINSHRELIVPSSASGQHNLDLTRPLSSREVAVSSTQQPPDGRRNCASWCFSWFFPTRQTAEQESSPLLPVYQVRSNESGIRVEGITDNLIDFLQRWLFRVVRRQYPNTFSWLAATLLTVVLISGILALYYTGNLTGLVILARTLICSIIRQFQPADIALPSFCRAV</sequence>
<reference evidence="2 3" key="1">
    <citation type="submission" date="2013-02" db="EMBL/GenBank/DDBJ databases">
        <title>Genome sequence of Candida maltosa Xu316, a potential industrial strain for xylitol and ethanol production.</title>
        <authorList>
            <person name="Yu J."/>
            <person name="Wang Q."/>
            <person name="Geng X."/>
            <person name="Bao W."/>
            <person name="He P."/>
            <person name="Cai J."/>
        </authorList>
    </citation>
    <scope>NUCLEOTIDE SEQUENCE [LARGE SCALE GENOMIC DNA]</scope>
    <source>
        <strain evidence="3">Xu316</strain>
    </source>
</reference>
<dbReference type="HOGENOM" id="CLU_1326219_0_0_1"/>
<keyword evidence="1" id="KW-1133">Transmembrane helix</keyword>
<accession>M3JRD5</accession>
<dbReference type="EMBL" id="AOGT01002520">
    <property type="protein sequence ID" value="EMG45340.1"/>
    <property type="molecule type" value="Genomic_DNA"/>
</dbReference>
<keyword evidence="1" id="KW-0812">Transmembrane</keyword>
<protein>
    <submittedName>
        <fullName evidence="2">Uncharacterized protein</fullName>
    </submittedName>
</protein>
<feature type="transmembrane region" description="Helical" evidence="1">
    <location>
        <begin position="150"/>
        <end position="171"/>
    </location>
</feature>
<evidence type="ECO:0000313" key="2">
    <source>
        <dbReference type="EMBL" id="EMG45340.1"/>
    </source>
</evidence>
<dbReference type="OrthoDB" id="4009884at2759"/>
<keyword evidence="1" id="KW-0472">Membrane</keyword>
<name>M3JRD5_CANMX</name>
<comment type="caution">
    <text evidence="2">The sequence shown here is derived from an EMBL/GenBank/DDBJ whole genome shotgun (WGS) entry which is preliminary data.</text>
</comment>
<dbReference type="OMA" id="GRRNCAS"/>
<organism evidence="2 3">
    <name type="scientific">Candida maltosa (strain Xu316)</name>
    <name type="common">Yeast</name>
    <dbReference type="NCBI Taxonomy" id="1245528"/>
    <lineage>
        <taxon>Eukaryota</taxon>
        <taxon>Fungi</taxon>
        <taxon>Dikarya</taxon>
        <taxon>Ascomycota</taxon>
        <taxon>Saccharomycotina</taxon>
        <taxon>Pichiomycetes</taxon>
        <taxon>Debaryomycetaceae</taxon>
        <taxon>Candida/Lodderomyces clade</taxon>
        <taxon>Candida</taxon>
    </lineage>
</organism>
<evidence type="ECO:0000256" key="1">
    <source>
        <dbReference type="SAM" id="Phobius"/>
    </source>
</evidence>
<proteinExistence type="predicted"/>
<dbReference type="AlphaFoldDB" id="M3JRD5"/>
<gene>
    <name evidence="2" type="ORF">G210_4484</name>
</gene>
<dbReference type="Proteomes" id="UP000011777">
    <property type="component" value="Unassembled WGS sequence"/>
</dbReference>